<dbReference type="AlphaFoldDB" id="A0A8H7QEH7"/>
<protein>
    <recommendedName>
        <fullName evidence="7">Arf-GAP domain-containing protein</fullName>
    </recommendedName>
</protein>
<feature type="compositionally biased region" description="Low complexity" evidence="6">
    <location>
        <begin position="181"/>
        <end position="196"/>
    </location>
</feature>
<dbReference type="Gene3D" id="1.10.220.150">
    <property type="entry name" value="Arf GTPase activating protein"/>
    <property type="match status" value="1"/>
</dbReference>
<feature type="compositionally biased region" description="Low complexity" evidence="6">
    <location>
        <begin position="329"/>
        <end position="352"/>
    </location>
</feature>
<dbReference type="EMBL" id="JAEPRC010001115">
    <property type="protein sequence ID" value="KAG2189946.1"/>
    <property type="molecule type" value="Genomic_DNA"/>
</dbReference>
<evidence type="ECO:0000256" key="1">
    <source>
        <dbReference type="ARBA" id="ARBA00022468"/>
    </source>
</evidence>
<evidence type="ECO:0000256" key="2">
    <source>
        <dbReference type="ARBA" id="ARBA00022723"/>
    </source>
</evidence>
<keyword evidence="3 5" id="KW-0863">Zinc-finger</keyword>
<accession>A0A8H7QEH7</accession>
<organism evidence="8 9">
    <name type="scientific">Mucor plumbeus</name>
    <dbReference type="NCBI Taxonomy" id="97098"/>
    <lineage>
        <taxon>Eukaryota</taxon>
        <taxon>Fungi</taxon>
        <taxon>Fungi incertae sedis</taxon>
        <taxon>Mucoromycota</taxon>
        <taxon>Mucoromycotina</taxon>
        <taxon>Mucoromycetes</taxon>
        <taxon>Mucorales</taxon>
        <taxon>Mucorineae</taxon>
        <taxon>Mucoraceae</taxon>
        <taxon>Mucor</taxon>
    </lineage>
</organism>
<dbReference type="SUPFAM" id="SSF57863">
    <property type="entry name" value="ArfGap/RecO-like zinc finger"/>
    <property type="match status" value="1"/>
</dbReference>
<evidence type="ECO:0000313" key="8">
    <source>
        <dbReference type="EMBL" id="KAG2189946.1"/>
    </source>
</evidence>
<keyword evidence="4" id="KW-0862">Zinc</keyword>
<feature type="compositionally biased region" description="Low complexity" evidence="6">
    <location>
        <begin position="408"/>
        <end position="419"/>
    </location>
</feature>
<dbReference type="GO" id="GO:0030100">
    <property type="term" value="P:regulation of endocytosis"/>
    <property type="evidence" value="ECO:0007669"/>
    <property type="project" value="TreeGrafter"/>
</dbReference>
<dbReference type="GO" id="GO:0005096">
    <property type="term" value="F:GTPase activator activity"/>
    <property type="evidence" value="ECO:0007669"/>
    <property type="project" value="UniProtKB-KW"/>
</dbReference>
<comment type="caution">
    <text evidence="8">The sequence shown here is derived from an EMBL/GenBank/DDBJ whole genome shotgun (WGS) entry which is preliminary data.</text>
</comment>
<dbReference type="PANTHER" id="PTHR46395">
    <property type="entry name" value="ADP-RIBOSYLATION FACTOR GTPASE-ACTIVATING PROTEIN 1"/>
    <property type="match status" value="1"/>
</dbReference>
<dbReference type="GO" id="GO:0008270">
    <property type="term" value="F:zinc ion binding"/>
    <property type="evidence" value="ECO:0007669"/>
    <property type="project" value="UniProtKB-KW"/>
</dbReference>
<keyword evidence="2" id="KW-0479">Metal-binding</keyword>
<dbReference type="GO" id="GO:0032012">
    <property type="term" value="P:regulation of ARF protein signal transduction"/>
    <property type="evidence" value="ECO:0007669"/>
    <property type="project" value="TreeGrafter"/>
</dbReference>
<reference evidence="8" key="1">
    <citation type="submission" date="2020-12" db="EMBL/GenBank/DDBJ databases">
        <title>Metabolic potential, ecology and presence of endohyphal bacteria is reflected in genomic diversity of Mucoromycotina.</title>
        <authorList>
            <person name="Muszewska A."/>
            <person name="Okrasinska A."/>
            <person name="Steczkiewicz K."/>
            <person name="Drgas O."/>
            <person name="Orlowska M."/>
            <person name="Perlinska-Lenart U."/>
            <person name="Aleksandrzak-Piekarczyk T."/>
            <person name="Szatraj K."/>
            <person name="Zielenkiewicz U."/>
            <person name="Pilsyk S."/>
            <person name="Malc E."/>
            <person name="Mieczkowski P."/>
            <person name="Kruszewska J.S."/>
            <person name="Biernat P."/>
            <person name="Pawlowska J."/>
        </authorList>
    </citation>
    <scope>NUCLEOTIDE SEQUENCE</scope>
    <source>
        <strain evidence="8">CBS 226.32</strain>
    </source>
</reference>
<evidence type="ECO:0000259" key="7">
    <source>
        <dbReference type="PROSITE" id="PS50115"/>
    </source>
</evidence>
<dbReference type="SMART" id="SM00105">
    <property type="entry name" value="ArfGap"/>
    <property type="match status" value="1"/>
</dbReference>
<gene>
    <name evidence="8" type="ORF">INT46_007920</name>
</gene>
<feature type="region of interest" description="Disordered" evidence="6">
    <location>
        <begin position="126"/>
        <end position="202"/>
    </location>
</feature>
<proteinExistence type="predicted"/>
<feature type="compositionally biased region" description="Polar residues" evidence="6">
    <location>
        <begin position="133"/>
        <end position="175"/>
    </location>
</feature>
<feature type="domain" description="Arf-GAP" evidence="7">
    <location>
        <begin position="7"/>
        <end position="127"/>
    </location>
</feature>
<evidence type="ECO:0000313" key="9">
    <source>
        <dbReference type="Proteomes" id="UP000650833"/>
    </source>
</evidence>
<feature type="region of interest" description="Disordered" evidence="6">
    <location>
        <begin position="216"/>
        <end position="253"/>
    </location>
</feature>
<feature type="compositionally biased region" description="Polar residues" evidence="6">
    <location>
        <begin position="390"/>
        <end position="407"/>
    </location>
</feature>
<dbReference type="GO" id="GO:0000139">
    <property type="term" value="C:Golgi membrane"/>
    <property type="evidence" value="ECO:0007669"/>
    <property type="project" value="TreeGrafter"/>
</dbReference>
<keyword evidence="9" id="KW-1185">Reference proteome</keyword>
<dbReference type="InterPro" id="IPR037278">
    <property type="entry name" value="ARFGAP/RecO"/>
</dbReference>
<dbReference type="PROSITE" id="PS50115">
    <property type="entry name" value="ARFGAP"/>
    <property type="match status" value="1"/>
</dbReference>
<dbReference type="Pfam" id="PF01412">
    <property type="entry name" value="ArfGap"/>
    <property type="match status" value="1"/>
</dbReference>
<evidence type="ECO:0000256" key="6">
    <source>
        <dbReference type="SAM" id="MobiDB-lite"/>
    </source>
</evidence>
<dbReference type="InterPro" id="IPR001164">
    <property type="entry name" value="ArfGAP_dom"/>
</dbReference>
<feature type="region of interest" description="Disordered" evidence="6">
    <location>
        <begin position="325"/>
        <end position="355"/>
    </location>
</feature>
<keyword evidence="1" id="KW-0343">GTPase activation</keyword>
<dbReference type="CDD" id="cd08830">
    <property type="entry name" value="ArfGap_ArfGap1"/>
    <property type="match status" value="1"/>
</dbReference>
<feature type="region of interest" description="Disordered" evidence="6">
    <location>
        <begin position="382"/>
        <end position="435"/>
    </location>
</feature>
<name>A0A8H7QEH7_9FUNG</name>
<dbReference type="InterPro" id="IPR038508">
    <property type="entry name" value="ArfGAP_dom_sf"/>
</dbReference>
<evidence type="ECO:0000256" key="4">
    <source>
        <dbReference type="ARBA" id="ARBA00022833"/>
    </source>
</evidence>
<evidence type="ECO:0000256" key="5">
    <source>
        <dbReference type="PROSITE-ProRule" id="PRU00288"/>
    </source>
</evidence>
<dbReference type="Proteomes" id="UP000650833">
    <property type="component" value="Unassembled WGS sequence"/>
</dbReference>
<dbReference type="FunFam" id="1.10.220.150:FF:000014">
    <property type="entry name" value="ADP-ribosylation factor GTPase-activating protein"/>
    <property type="match status" value="1"/>
</dbReference>
<dbReference type="PRINTS" id="PR00405">
    <property type="entry name" value="REVINTRACTNG"/>
</dbReference>
<sequence>MSAAEYKKKLYDIQRTGENKNCFDCRAPNPQWASISYGIFICLDCSGIHRSFGVHISFVRSITMDKWFDDQLKKMELGGNEKARIFFESQSDYSPDMTTQEKYHTQCAELYRDKILQLSAEAEGRPWTPLPSIRSTKQSTASRTANGSTRSLNSQKNQIKSNLSNTQRSNSSISVSGGFGSDSYNSNNNSGNSFGNGEDEGASKKVRNEQYFAQLGNANETRPDHLPPNQGGKFTGFGNPQFDDEYTSRRNGGNASAVDIHEIINDPRVAIEKGWSLLSYVGKAAVELGKYANDTYVKPAAAQLADPNFRGQVRENVNSYVSSFTQPKNSTYGQSSNSYQGYGNNNGSGSSTPSLRYSGMNSYHAADVPDDDFFNSTIHTLQPREENISGRITPTSASTPPAKNRTTNNSSVRARANSSTKKKVDVNSDDEWGTW</sequence>
<dbReference type="OrthoDB" id="983479at2759"/>
<dbReference type="PANTHER" id="PTHR46395:SF1">
    <property type="entry name" value="ADP-RIBOSYLATION FACTOR GTPASE-ACTIVATING PROTEIN 1"/>
    <property type="match status" value="1"/>
</dbReference>
<evidence type="ECO:0000256" key="3">
    <source>
        <dbReference type="ARBA" id="ARBA00022771"/>
    </source>
</evidence>